<keyword evidence="8" id="KW-1185">Reference proteome</keyword>
<evidence type="ECO:0000256" key="2">
    <source>
        <dbReference type="ARBA" id="ARBA00008954"/>
    </source>
</evidence>
<dbReference type="PANTHER" id="PTHR11986">
    <property type="entry name" value="AMINOTRANSFERASE CLASS III"/>
    <property type="match status" value="1"/>
</dbReference>
<evidence type="ECO:0000256" key="6">
    <source>
        <dbReference type="RuleBase" id="RU003560"/>
    </source>
</evidence>
<dbReference type="InterPro" id="IPR005814">
    <property type="entry name" value="Aminotrans_3"/>
</dbReference>
<dbReference type="InterPro" id="IPR004632">
    <property type="entry name" value="4NH2But_aminotransferase_bac"/>
</dbReference>
<evidence type="ECO:0000256" key="4">
    <source>
        <dbReference type="ARBA" id="ARBA00022679"/>
    </source>
</evidence>
<dbReference type="InterPro" id="IPR015421">
    <property type="entry name" value="PyrdxlP-dep_Trfase_major"/>
</dbReference>
<dbReference type="InterPro" id="IPR015424">
    <property type="entry name" value="PyrdxlP-dep_Trfase"/>
</dbReference>
<dbReference type="SUPFAM" id="SSF53383">
    <property type="entry name" value="PLP-dependent transferases"/>
    <property type="match status" value="1"/>
</dbReference>
<dbReference type="PIRSF" id="PIRSF000521">
    <property type="entry name" value="Transaminase_4ab_Lys_Orn"/>
    <property type="match status" value="1"/>
</dbReference>
<dbReference type="EMBL" id="JBHLYR010000045">
    <property type="protein sequence ID" value="MFB9993221.1"/>
    <property type="molecule type" value="Genomic_DNA"/>
</dbReference>
<evidence type="ECO:0000313" key="8">
    <source>
        <dbReference type="Proteomes" id="UP001589733"/>
    </source>
</evidence>
<dbReference type="EC" id="2.6.1.19" evidence="7"/>
<proteinExistence type="inferred from homology"/>
<comment type="similarity">
    <text evidence="2 6">Belongs to the class-III pyridoxal-phosphate-dependent aminotransferase family.</text>
</comment>
<name>A0ABV6B2X4_9DEIO</name>
<dbReference type="NCBIfam" id="TIGR00700">
    <property type="entry name" value="GABAtrnsam"/>
    <property type="match status" value="1"/>
</dbReference>
<accession>A0ABV6B2X4</accession>
<sequence>MTHINLKTAIPGPNSVALQERRAAAVSRGLGQANAVAVQLARGSLVTDVDGNTFIDLAGGIGMMAVGHNHPRVVAAVQAQVAEAIHPCALVTNFEGYPALAERLNALTPGDFPKKTLLANGGAEAVENAVKIARAHTGRAGVIVFEGAYHGRTNLTMAMTSKYGLFKKGFGPFAPEVYRLPFPNPYRAPDGMSSEQWIDWCCWNLENALVAHIDGSALACIVIEPVMGEGGFIPTPARFMHKIREICDRTGAVMIADEIQSGSGRTGRLYAIEHAGVVPDLLVSAKSLGAGTPISAVTGRAEIMDAPHLGGVGSTYGGSPVSCAAALAVLDILTEPGFLEQAAMIERVIRDVWEPLRGELPIGDIRGVGAMMAVEFVKDPQTKEPWMDLVAAAVPLAVGRGVLLIRAGLYSNCLRFLPALDIPEDILREGLNAVVDALREAYAKARPVVPAQEQPVQPVPA</sequence>
<dbReference type="InterPro" id="IPR015422">
    <property type="entry name" value="PyrdxlP-dep_Trfase_small"/>
</dbReference>
<dbReference type="CDD" id="cd00610">
    <property type="entry name" value="OAT_like"/>
    <property type="match status" value="1"/>
</dbReference>
<protein>
    <submittedName>
        <fullName evidence="7">4-aminobutyrate--2-oxoglutarate transaminase</fullName>
        <ecNumber evidence="7">2.6.1.19</ecNumber>
    </submittedName>
</protein>
<organism evidence="7 8">
    <name type="scientific">Deinococcus oregonensis</name>
    <dbReference type="NCBI Taxonomy" id="1805970"/>
    <lineage>
        <taxon>Bacteria</taxon>
        <taxon>Thermotogati</taxon>
        <taxon>Deinococcota</taxon>
        <taxon>Deinococci</taxon>
        <taxon>Deinococcales</taxon>
        <taxon>Deinococcaceae</taxon>
        <taxon>Deinococcus</taxon>
    </lineage>
</organism>
<evidence type="ECO:0000256" key="5">
    <source>
        <dbReference type="ARBA" id="ARBA00022898"/>
    </source>
</evidence>
<reference evidence="7 8" key="1">
    <citation type="submission" date="2024-09" db="EMBL/GenBank/DDBJ databases">
        <authorList>
            <person name="Sun Q."/>
            <person name="Mori K."/>
        </authorList>
    </citation>
    <scope>NUCLEOTIDE SEQUENCE [LARGE SCALE GENOMIC DNA]</scope>
    <source>
        <strain evidence="7 8">JCM 13503</strain>
    </source>
</reference>
<dbReference type="GO" id="GO:0034386">
    <property type="term" value="F:4-aminobutyrate:2-oxoglutarate transaminase activity"/>
    <property type="evidence" value="ECO:0007669"/>
    <property type="project" value="UniProtKB-EC"/>
</dbReference>
<dbReference type="Proteomes" id="UP001589733">
    <property type="component" value="Unassembled WGS sequence"/>
</dbReference>
<comment type="cofactor">
    <cofactor evidence="1">
        <name>pyridoxal 5'-phosphate</name>
        <dbReference type="ChEBI" id="CHEBI:597326"/>
    </cofactor>
</comment>
<keyword evidence="4 7" id="KW-0808">Transferase</keyword>
<evidence type="ECO:0000256" key="3">
    <source>
        <dbReference type="ARBA" id="ARBA00022576"/>
    </source>
</evidence>
<dbReference type="Pfam" id="PF00202">
    <property type="entry name" value="Aminotran_3"/>
    <property type="match status" value="1"/>
</dbReference>
<dbReference type="Gene3D" id="3.90.1150.10">
    <property type="entry name" value="Aspartate Aminotransferase, domain 1"/>
    <property type="match status" value="1"/>
</dbReference>
<evidence type="ECO:0000313" key="7">
    <source>
        <dbReference type="EMBL" id="MFB9993221.1"/>
    </source>
</evidence>
<keyword evidence="3 7" id="KW-0032">Aminotransferase</keyword>
<gene>
    <name evidence="7" type="primary">gabT</name>
    <name evidence="7" type="ORF">ACFFLM_14710</name>
</gene>
<evidence type="ECO:0000256" key="1">
    <source>
        <dbReference type="ARBA" id="ARBA00001933"/>
    </source>
</evidence>
<comment type="caution">
    <text evidence="7">The sequence shown here is derived from an EMBL/GenBank/DDBJ whole genome shotgun (WGS) entry which is preliminary data.</text>
</comment>
<dbReference type="InterPro" id="IPR050103">
    <property type="entry name" value="Class-III_PLP-dep_AT"/>
</dbReference>
<keyword evidence="5 6" id="KW-0663">Pyridoxal phosphate</keyword>
<dbReference type="Gene3D" id="3.40.640.10">
    <property type="entry name" value="Type I PLP-dependent aspartate aminotransferase-like (Major domain)"/>
    <property type="match status" value="1"/>
</dbReference>
<dbReference type="RefSeq" id="WP_380011619.1">
    <property type="nucleotide sequence ID" value="NZ_JBHLYR010000045.1"/>
</dbReference>